<gene>
    <name evidence="2" type="ORF">CLCHR_32180</name>
    <name evidence="3" type="ORF">D2A34_25820</name>
    <name evidence="1" type="ORF">GKZ28_23845</name>
</gene>
<dbReference type="Proteomes" id="UP000265930">
    <property type="component" value="Unassembled WGS sequence"/>
</dbReference>
<dbReference type="RefSeq" id="WP_079440822.1">
    <property type="nucleotide sequence ID" value="NZ_MZGT01000045.1"/>
</dbReference>
<dbReference type="OrthoDB" id="1909930at2"/>
<reference evidence="2 4" key="1">
    <citation type="submission" date="2017-03" db="EMBL/GenBank/DDBJ databases">
        <title>Genome sequence of Clostridium chromiireducens DSM 23318.</title>
        <authorList>
            <person name="Poehlein A."/>
            <person name="Daniel R."/>
        </authorList>
    </citation>
    <scope>NUCLEOTIDE SEQUENCE [LARGE SCALE GENOMIC DNA]</scope>
    <source>
        <strain evidence="2 4">DSM 23318</strain>
    </source>
</reference>
<organism evidence="2 4">
    <name type="scientific">Clostridium chromiireducens</name>
    <dbReference type="NCBI Taxonomy" id="225345"/>
    <lineage>
        <taxon>Bacteria</taxon>
        <taxon>Bacillati</taxon>
        <taxon>Bacillota</taxon>
        <taxon>Clostridia</taxon>
        <taxon>Eubacteriales</taxon>
        <taxon>Clostridiaceae</taxon>
        <taxon>Clostridium</taxon>
    </lineage>
</organism>
<dbReference type="AlphaFoldDB" id="A0A1V4IIX8"/>
<protein>
    <recommendedName>
        <fullName evidence="6">Hsp20/alpha crystallin family protein</fullName>
    </recommendedName>
</protein>
<dbReference type="EMBL" id="QXDJ01000011">
    <property type="protein sequence ID" value="RII31924.1"/>
    <property type="molecule type" value="Genomic_DNA"/>
</dbReference>
<proteinExistence type="predicted"/>
<evidence type="ECO:0000313" key="3">
    <source>
        <dbReference type="EMBL" id="RII31924.1"/>
    </source>
</evidence>
<evidence type="ECO:0000313" key="5">
    <source>
        <dbReference type="Proteomes" id="UP000265930"/>
    </source>
</evidence>
<evidence type="ECO:0000313" key="2">
    <source>
        <dbReference type="EMBL" id="OPJ59896.1"/>
    </source>
</evidence>
<dbReference type="EMBL" id="WSRQ01000068">
    <property type="protein sequence ID" value="MVX66703.1"/>
    <property type="molecule type" value="Genomic_DNA"/>
</dbReference>
<sequence length="112" mass="13501">MKDNSLVYNNSLISPENFIDSILYHEPKEQLPTCDIEESPDFYYINISSFYDDKHVLEISYKNNFLTLKFMLDDDFKQLLFQRIFYLLKIDLDYILLHEYKDSIKLIIPKMA</sequence>
<name>A0A1V4IIX8_9CLOT</name>
<evidence type="ECO:0000313" key="4">
    <source>
        <dbReference type="Proteomes" id="UP000191056"/>
    </source>
</evidence>
<comment type="caution">
    <text evidence="2">The sequence shown here is derived from an EMBL/GenBank/DDBJ whole genome shotgun (WGS) entry which is preliminary data.</text>
</comment>
<reference evidence="3 5" key="2">
    <citation type="submission" date="2018-08" db="EMBL/GenBank/DDBJ databases">
        <title>Genome of Clostridium chromiireducens C1, DSM12136.</title>
        <authorList>
            <person name="Xing M."/>
            <person name="Wei Y."/>
            <person name="Ang E.L."/>
            <person name="Zhao H."/>
            <person name="Zhang Y."/>
        </authorList>
    </citation>
    <scope>NUCLEOTIDE SEQUENCE [LARGE SCALE GENOMIC DNA]</scope>
    <source>
        <strain evidence="3 5">C1</strain>
    </source>
</reference>
<evidence type="ECO:0000313" key="1">
    <source>
        <dbReference type="EMBL" id="MVX66703.1"/>
    </source>
</evidence>
<dbReference type="Proteomes" id="UP000656077">
    <property type="component" value="Unassembled WGS sequence"/>
</dbReference>
<evidence type="ECO:0008006" key="6">
    <source>
        <dbReference type="Google" id="ProtNLM"/>
    </source>
</evidence>
<dbReference type="EMBL" id="MZGT01000045">
    <property type="protein sequence ID" value="OPJ59896.1"/>
    <property type="molecule type" value="Genomic_DNA"/>
</dbReference>
<accession>A0A1V4IIX8</accession>
<keyword evidence="4" id="KW-1185">Reference proteome</keyword>
<reference evidence="1" key="3">
    <citation type="submission" date="2019-12" db="EMBL/GenBank/DDBJ databases">
        <title>Microbes associate with the intestines of laboratory mice.</title>
        <authorList>
            <person name="Navarre W."/>
            <person name="Wong E."/>
        </authorList>
    </citation>
    <scope>NUCLEOTIDE SEQUENCE</scope>
    <source>
        <strain evidence="1">NM79_F5</strain>
    </source>
</reference>
<dbReference type="Proteomes" id="UP000191056">
    <property type="component" value="Unassembled WGS sequence"/>
</dbReference>